<organism evidence="1 2">
    <name type="scientific">Penicillium canescens</name>
    <dbReference type="NCBI Taxonomy" id="5083"/>
    <lineage>
        <taxon>Eukaryota</taxon>
        <taxon>Fungi</taxon>
        <taxon>Dikarya</taxon>
        <taxon>Ascomycota</taxon>
        <taxon>Pezizomycotina</taxon>
        <taxon>Eurotiomycetes</taxon>
        <taxon>Eurotiomycetidae</taxon>
        <taxon>Eurotiales</taxon>
        <taxon>Aspergillaceae</taxon>
        <taxon>Penicillium</taxon>
    </lineage>
</organism>
<keyword evidence="2" id="KW-1185">Reference proteome</keyword>
<reference evidence="1" key="2">
    <citation type="submission" date="2023-01" db="EMBL/GenBank/DDBJ databases">
        <authorList>
            <person name="Petersen C."/>
        </authorList>
    </citation>
    <scope>NUCLEOTIDE SEQUENCE</scope>
    <source>
        <strain evidence="1">IBT 15450</strain>
    </source>
</reference>
<gene>
    <name evidence="1" type="ORF">N7460_001681</name>
</gene>
<evidence type="ECO:0000313" key="2">
    <source>
        <dbReference type="Proteomes" id="UP001219568"/>
    </source>
</evidence>
<dbReference type="EMBL" id="JAQJZL010000002">
    <property type="protein sequence ID" value="KAJ6051147.1"/>
    <property type="molecule type" value="Genomic_DNA"/>
</dbReference>
<name>A0AAD6NCZ1_PENCN</name>
<reference evidence="1" key="1">
    <citation type="journal article" date="2023" name="IMA Fungus">
        <title>Comparative genomic study of the Penicillium genus elucidates a diverse pangenome and 15 lateral gene transfer events.</title>
        <authorList>
            <person name="Petersen C."/>
            <person name="Sorensen T."/>
            <person name="Nielsen M.R."/>
            <person name="Sondergaard T.E."/>
            <person name="Sorensen J.L."/>
            <person name="Fitzpatrick D.A."/>
            <person name="Frisvad J.C."/>
            <person name="Nielsen K.L."/>
        </authorList>
    </citation>
    <scope>NUCLEOTIDE SEQUENCE</scope>
    <source>
        <strain evidence="1">IBT 15450</strain>
    </source>
</reference>
<protein>
    <submittedName>
        <fullName evidence="1">Uncharacterized protein</fullName>
    </submittedName>
</protein>
<evidence type="ECO:0000313" key="1">
    <source>
        <dbReference type="EMBL" id="KAJ6051147.1"/>
    </source>
</evidence>
<comment type="caution">
    <text evidence="1">The sequence shown here is derived from an EMBL/GenBank/DDBJ whole genome shotgun (WGS) entry which is preliminary data.</text>
</comment>
<dbReference type="Proteomes" id="UP001219568">
    <property type="component" value="Unassembled WGS sequence"/>
</dbReference>
<sequence>MQQITSTANLSIGEISLRRVPFQSKQITHIHTMRDRILNRSREGRHIRQTEVQTLARERVDDMRGIAD</sequence>
<proteinExistence type="predicted"/>
<dbReference type="AlphaFoldDB" id="A0AAD6NCZ1"/>
<accession>A0AAD6NCZ1</accession>